<dbReference type="Gene3D" id="3.40.50.980">
    <property type="match status" value="2"/>
</dbReference>
<name>A0A9P6UGH6_9FUNG</name>
<dbReference type="AlphaFoldDB" id="A0A9P6UGH6"/>
<reference evidence="6" key="1">
    <citation type="journal article" date="2020" name="Fungal Divers.">
        <title>Resolving the Mortierellaceae phylogeny through synthesis of multi-gene phylogenetics and phylogenomics.</title>
        <authorList>
            <person name="Vandepol N."/>
            <person name="Liber J."/>
            <person name="Desiro A."/>
            <person name="Na H."/>
            <person name="Kennedy M."/>
            <person name="Barry K."/>
            <person name="Grigoriev I.V."/>
            <person name="Miller A.N."/>
            <person name="O'Donnell K."/>
            <person name="Stajich J.E."/>
            <person name="Bonito G."/>
        </authorList>
    </citation>
    <scope>NUCLEOTIDE SEQUENCE</scope>
    <source>
        <strain evidence="6">NVP60</strain>
    </source>
</reference>
<evidence type="ECO:0000313" key="6">
    <source>
        <dbReference type="EMBL" id="KAG0293387.1"/>
    </source>
</evidence>
<evidence type="ECO:0000259" key="4">
    <source>
        <dbReference type="Pfam" id="PF13193"/>
    </source>
</evidence>
<organism evidence="6 7">
    <name type="scientific">Linnemannia gamsii</name>
    <dbReference type="NCBI Taxonomy" id="64522"/>
    <lineage>
        <taxon>Eukaryota</taxon>
        <taxon>Fungi</taxon>
        <taxon>Fungi incertae sedis</taxon>
        <taxon>Mucoromycota</taxon>
        <taxon>Mortierellomycotina</taxon>
        <taxon>Mortierellomycetes</taxon>
        <taxon>Mortierellales</taxon>
        <taxon>Mortierellaceae</taxon>
        <taxon>Linnemannia</taxon>
    </lineage>
</organism>
<comment type="similarity">
    <text evidence="1">Belongs to the ATP-dependent AMP-binding enzyme family.</text>
</comment>
<dbReference type="EMBL" id="JAAAIN010002419">
    <property type="protein sequence ID" value="KAG0293387.1"/>
    <property type="molecule type" value="Genomic_DNA"/>
</dbReference>
<evidence type="ECO:0000256" key="2">
    <source>
        <dbReference type="ARBA" id="ARBA00022598"/>
    </source>
</evidence>
<proteinExistence type="inferred from homology"/>
<dbReference type="InterPro" id="IPR020845">
    <property type="entry name" value="AMP-binding_CS"/>
</dbReference>
<evidence type="ECO:0000259" key="5">
    <source>
        <dbReference type="Pfam" id="PF13302"/>
    </source>
</evidence>
<dbReference type="GO" id="GO:0006631">
    <property type="term" value="P:fatty acid metabolic process"/>
    <property type="evidence" value="ECO:0007669"/>
    <property type="project" value="TreeGrafter"/>
</dbReference>
<dbReference type="Pfam" id="PF00501">
    <property type="entry name" value="AMP-binding"/>
    <property type="match status" value="1"/>
</dbReference>
<dbReference type="OrthoDB" id="10253115at2759"/>
<dbReference type="SUPFAM" id="SSF55729">
    <property type="entry name" value="Acyl-CoA N-acyltransferases (Nat)"/>
    <property type="match status" value="1"/>
</dbReference>
<dbReference type="InterPro" id="IPR016181">
    <property type="entry name" value="Acyl_CoA_acyltransferase"/>
</dbReference>
<dbReference type="Gene3D" id="3.30.300.30">
    <property type="match status" value="1"/>
</dbReference>
<keyword evidence="7" id="KW-1185">Reference proteome</keyword>
<dbReference type="PROSITE" id="PS00455">
    <property type="entry name" value="AMP_BINDING"/>
    <property type="match status" value="1"/>
</dbReference>
<protein>
    <submittedName>
        <fullName evidence="6">Fatty-acid-CoA ligase</fullName>
    </submittedName>
</protein>
<dbReference type="InterPro" id="IPR045851">
    <property type="entry name" value="AMP-bd_C_sf"/>
</dbReference>
<dbReference type="Pfam" id="PF13193">
    <property type="entry name" value="AMP-binding_C"/>
    <property type="match status" value="1"/>
</dbReference>
<dbReference type="InterPro" id="IPR000182">
    <property type="entry name" value="GNAT_dom"/>
</dbReference>
<dbReference type="Proteomes" id="UP000823405">
    <property type="component" value="Unassembled WGS sequence"/>
</dbReference>
<dbReference type="Gene3D" id="2.30.38.10">
    <property type="entry name" value="Luciferase, Domain 3"/>
    <property type="match status" value="1"/>
</dbReference>
<dbReference type="PANTHER" id="PTHR43201">
    <property type="entry name" value="ACYL-COA SYNTHETASE"/>
    <property type="match status" value="1"/>
</dbReference>
<dbReference type="FunFam" id="3.40.50.12780:FF:000003">
    <property type="entry name" value="Long-chain-fatty-acid--CoA ligase FadD"/>
    <property type="match status" value="1"/>
</dbReference>
<dbReference type="Gene3D" id="3.40.630.30">
    <property type="match status" value="1"/>
</dbReference>
<gene>
    <name evidence="6" type="primary">FADD35</name>
    <name evidence="6" type="ORF">BGZ97_005358</name>
</gene>
<dbReference type="GO" id="GO:0031956">
    <property type="term" value="F:medium-chain fatty acid-CoA ligase activity"/>
    <property type="evidence" value="ECO:0007669"/>
    <property type="project" value="TreeGrafter"/>
</dbReference>
<feature type="domain" description="AMP-binding enzyme C-terminal" evidence="4">
    <location>
        <begin position="734"/>
        <end position="812"/>
    </location>
</feature>
<dbReference type="Pfam" id="PF13302">
    <property type="entry name" value="Acetyltransf_3"/>
    <property type="match status" value="1"/>
</dbReference>
<evidence type="ECO:0000259" key="3">
    <source>
        <dbReference type="Pfam" id="PF00501"/>
    </source>
</evidence>
<accession>A0A9P6UGH6</accession>
<dbReference type="FunFam" id="3.30.300.30:FF:000008">
    <property type="entry name" value="2,3-dihydroxybenzoate-AMP ligase"/>
    <property type="match status" value="1"/>
</dbReference>
<dbReference type="InterPro" id="IPR000873">
    <property type="entry name" value="AMP-dep_synth/lig_dom"/>
</dbReference>
<keyword evidence="2 6" id="KW-0436">Ligase</keyword>
<dbReference type="PANTHER" id="PTHR43201:SF30">
    <property type="entry name" value="AMP-DEPENDENT SYNTHETASE_LIGASE DOMAIN-CONTAINING PROTEIN"/>
    <property type="match status" value="1"/>
</dbReference>
<dbReference type="GO" id="GO:0016747">
    <property type="term" value="F:acyltransferase activity, transferring groups other than amino-acyl groups"/>
    <property type="evidence" value="ECO:0007669"/>
    <property type="project" value="InterPro"/>
</dbReference>
<sequence>MAPLKHIRYTQVPPSEYSQRTLGKMSGFMIETDQIQLRPLHLERDAPLLWEVYKNHKEIFRHFPGGSHSTYEAFYAEQEKFANSQDFFNWTVYVSASAAATAPTPVGNGAKAAKEEEKKWVLCGSICLLDIVLPFRKFEIGSIWFHPHVQGTFVMVETSYALLRFSFEKLQAGRVQWKTHHENIASQKAAKKLGFREEGLFKKHMIDAQGQWRHTKPLWRSTTSSLVSRRPWLNTSSGSTTLTNARRLLSAIPQPVQDPLAFVQGETINTRPLSEDTLGHYWDNIISKHGDRLGLVVKHEDNLHWTFRQFGEEVDRLCRGLYDSGLRKGDRLAVWMPNNSGWATMQYATAKSGIILVTLNPAYRQQELLQTLALVDCKSLVFVPGLKSSNYSKMLLDLIPELEFQSPNQLSTQALPSLRQVIVYDNGAVMPETARMKGLTKYQDLLFRTSDLAIDGALQKERLTIGNRDVINLQFTSGTTGLPKGVSLSHRNLLNNGLHIGDYMRLTEKDLLCCPVPLFHCFGLVLASLAAMTHGAGVVFPSQSFDAEATLRAVHEEGATALHGVPTMFLEEMNHPNFAQYDLSTLRTGIAAGSAVPIEVMKNVQSKMNLKELTISYGMTETSPVSFMTLTTDDIKDRCETVGRIMPHMEAKVIDPVTGETLSINTSGELCTRGYAVMEGGYWKSKDQTKDVVDEEGWMHTGDLAVVDDRGFCRIVGRCKDQISRGGEKVSPVEVENCLFQLEGVQNVSVVGVPDPKFGEEVCVWVSTKAGHKNVTLKEIQAFCKERLAHYKVPRYLVFQEDVELPLTPSGKIQKNVLRDRCRDLLKLGSSA</sequence>
<dbReference type="InterPro" id="IPR025110">
    <property type="entry name" value="AMP-bd_C"/>
</dbReference>
<feature type="domain" description="N-acetyltransferase" evidence="5">
    <location>
        <begin position="35"/>
        <end position="196"/>
    </location>
</feature>
<dbReference type="CDD" id="cd05917">
    <property type="entry name" value="FACL_like_2"/>
    <property type="match status" value="1"/>
</dbReference>
<dbReference type="SUPFAM" id="SSF56801">
    <property type="entry name" value="Acetyl-CoA synthetase-like"/>
    <property type="match status" value="1"/>
</dbReference>
<comment type="caution">
    <text evidence="6">The sequence shown here is derived from an EMBL/GenBank/DDBJ whole genome shotgun (WGS) entry which is preliminary data.</text>
</comment>
<evidence type="ECO:0000256" key="1">
    <source>
        <dbReference type="ARBA" id="ARBA00006432"/>
    </source>
</evidence>
<feature type="domain" description="AMP-dependent synthetase/ligase" evidence="3">
    <location>
        <begin position="289"/>
        <end position="680"/>
    </location>
</feature>
<evidence type="ECO:0000313" key="7">
    <source>
        <dbReference type="Proteomes" id="UP000823405"/>
    </source>
</evidence>